<evidence type="ECO:0000313" key="6">
    <source>
        <dbReference type="EMBL" id="SEG95157.1"/>
    </source>
</evidence>
<dbReference type="AlphaFoldDB" id="A0A1H6EBL6"/>
<dbReference type="Proteomes" id="UP000236729">
    <property type="component" value="Unassembled WGS sequence"/>
</dbReference>
<dbReference type="SUPFAM" id="SSF46785">
    <property type="entry name" value="Winged helix' DNA-binding domain"/>
    <property type="match status" value="1"/>
</dbReference>
<keyword evidence="8" id="KW-1185">Reference proteome</keyword>
<dbReference type="InterPro" id="IPR036390">
    <property type="entry name" value="WH_DNA-bd_sf"/>
</dbReference>
<evidence type="ECO:0000313" key="8">
    <source>
        <dbReference type="Proteomes" id="UP000199690"/>
    </source>
</evidence>
<evidence type="ECO:0000256" key="1">
    <source>
        <dbReference type="ARBA" id="ARBA00009437"/>
    </source>
</evidence>
<dbReference type="PANTHER" id="PTHR30118">
    <property type="entry name" value="HTH-TYPE TRANSCRIPTIONAL REGULATOR LEUO-RELATED"/>
    <property type="match status" value="1"/>
</dbReference>
<organism evidence="6 9">
    <name type="scientific">Saccharopolyspora kobensis</name>
    <dbReference type="NCBI Taxonomy" id="146035"/>
    <lineage>
        <taxon>Bacteria</taxon>
        <taxon>Bacillati</taxon>
        <taxon>Actinomycetota</taxon>
        <taxon>Actinomycetes</taxon>
        <taxon>Pseudonocardiales</taxon>
        <taxon>Pseudonocardiaceae</taxon>
        <taxon>Saccharopolyspora</taxon>
    </lineage>
</organism>
<dbReference type="Gene3D" id="3.40.190.10">
    <property type="entry name" value="Periplasmic binding protein-like II"/>
    <property type="match status" value="2"/>
</dbReference>
<accession>A0A1I1TM05</accession>
<proteinExistence type="inferred from homology"/>
<dbReference type="CDD" id="cd08460">
    <property type="entry name" value="PBP2_DntR_like_1"/>
    <property type="match status" value="1"/>
</dbReference>
<dbReference type="InterPro" id="IPR036388">
    <property type="entry name" value="WH-like_DNA-bd_sf"/>
</dbReference>
<reference evidence="8 9" key="2">
    <citation type="submission" date="2016-10" db="EMBL/GenBank/DDBJ databases">
        <authorList>
            <person name="Varghese N."/>
            <person name="Submissions S."/>
        </authorList>
    </citation>
    <scope>NUCLEOTIDE SEQUENCE [LARGE SCALE GENOMIC DNA]</scope>
    <source>
        <strain evidence="9">ATCC 20501</strain>
        <strain evidence="7 8">CGMCC 4.3529</strain>
    </source>
</reference>
<keyword evidence="4" id="KW-0804">Transcription</keyword>
<evidence type="ECO:0000256" key="2">
    <source>
        <dbReference type="ARBA" id="ARBA00023015"/>
    </source>
</evidence>
<name>A0A1H6EBL6_9PSEU</name>
<dbReference type="Pfam" id="PF00126">
    <property type="entry name" value="HTH_1"/>
    <property type="match status" value="1"/>
</dbReference>
<dbReference type="PROSITE" id="PS50931">
    <property type="entry name" value="HTH_LYSR"/>
    <property type="match status" value="1"/>
</dbReference>
<reference evidence="6" key="1">
    <citation type="submission" date="2016-10" db="EMBL/GenBank/DDBJ databases">
        <authorList>
            <person name="de Groot N.N."/>
        </authorList>
    </citation>
    <scope>NUCLEOTIDE SEQUENCE [LARGE SCALE GENOMIC DNA]</scope>
    <source>
        <strain evidence="6">ATCC 20501</strain>
    </source>
</reference>
<dbReference type="GO" id="GO:0003677">
    <property type="term" value="F:DNA binding"/>
    <property type="evidence" value="ECO:0007669"/>
    <property type="project" value="UniProtKB-KW"/>
</dbReference>
<dbReference type="SMR" id="A0A1H6EBL6"/>
<evidence type="ECO:0000256" key="3">
    <source>
        <dbReference type="ARBA" id="ARBA00023125"/>
    </source>
</evidence>
<evidence type="ECO:0000259" key="5">
    <source>
        <dbReference type="PROSITE" id="PS50931"/>
    </source>
</evidence>
<dbReference type="Pfam" id="PF03466">
    <property type="entry name" value="LysR_substrate"/>
    <property type="match status" value="1"/>
</dbReference>
<dbReference type="InterPro" id="IPR000847">
    <property type="entry name" value="LysR_HTH_N"/>
</dbReference>
<dbReference type="EMBL" id="FOME01000005">
    <property type="protein sequence ID" value="SFD59716.1"/>
    <property type="molecule type" value="Genomic_DNA"/>
</dbReference>
<gene>
    <name evidence="6" type="ORF">SAMN02982929_06101</name>
    <name evidence="7" type="ORF">SAMN05216506_105185</name>
</gene>
<comment type="similarity">
    <text evidence="1">Belongs to the LysR transcriptional regulatory family.</text>
</comment>
<dbReference type="PANTHER" id="PTHR30118:SF15">
    <property type="entry name" value="TRANSCRIPTIONAL REGULATORY PROTEIN"/>
    <property type="match status" value="1"/>
</dbReference>
<dbReference type="SUPFAM" id="SSF53850">
    <property type="entry name" value="Periplasmic binding protein-like II"/>
    <property type="match status" value="1"/>
</dbReference>
<feature type="domain" description="HTH lysR-type" evidence="5">
    <location>
        <begin position="4"/>
        <end position="61"/>
    </location>
</feature>
<sequence length="295" mass="31837">MSTMDLNLLVALDALLQEQSVTRAAEHLRTSPAAMSRTLGRIRRILRDPLLVRAGQRMVLTPRAVELREEVHAVVERSRALLTRGDQFDPATLTRTFTLQSSDLLTGALTPALLGLAAGTAPGMALRFVPEAVEGTSALRDGSVDVEIGVLDHLDPETRTAPLTTTRLVGAVRPEHPLARGEVSPKQFAAATHISVSRRGRASGPVDDRLAELGLQRRVPVVLPSHTAALVLARNTDLVCLTTESAARHAGLRTFEVPLDLPPVSIGMAWHPRNDVDAAHRWLLGLIRRAAAELS</sequence>
<dbReference type="Gene3D" id="1.10.10.10">
    <property type="entry name" value="Winged helix-like DNA-binding domain superfamily/Winged helix DNA-binding domain"/>
    <property type="match status" value="1"/>
</dbReference>
<dbReference type="InterPro" id="IPR005119">
    <property type="entry name" value="LysR_subst-bd"/>
</dbReference>
<evidence type="ECO:0000313" key="7">
    <source>
        <dbReference type="EMBL" id="SFD59716.1"/>
    </source>
</evidence>
<evidence type="ECO:0000256" key="4">
    <source>
        <dbReference type="ARBA" id="ARBA00023163"/>
    </source>
</evidence>
<keyword evidence="3" id="KW-0238">DNA-binding</keyword>
<accession>A0A1H6EBL6</accession>
<dbReference type="EMBL" id="FNVB01000010">
    <property type="protein sequence ID" value="SEG95157.1"/>
    <property type="molecule type" value="Genomic_DNA"/>
</dbReference>
<dbReference type="Proteomes" id="UP000199690">
    <property type="component" value="Unassembled WGS sequence"/>
</dbReference>
<dbReference type="GO" id="GO:0003700">
    <property type="term" value="F:DNA-binding transcription factor activity"/>
    <property type="evidence" value="ECO:0007669"/>
    <property type="project" value="InterPro"/>
</dbReference>
<dbReference type="InterPro" id="IPR050389">
    <property type="entry name" value="LysR-type_TF"/>
</dbReference>
<evidence type="ECO:0000313" key="9">
    <source>
        <dbReference type="Proteomes" id="UP000236729"/>
    </source>
</evidence>
<protein>
    <submittedName>
        <fullName evidence="6">Transcriptional regulator, LysR family</fullName>
    </submittedName>
</protein>
<keyword evidence="2" id="KW-0805">Transcription regulation</keyword>